<protein>
    <submittedName>
        <fullName evidence="1">Uncharacterized protein</fullName>
    </submittedName>
</protein>
<dbReference type="RefSeq" id="WP_188768785.1">
    <property type="nucleotide sequence ID" value="NZ_BMKK01000009.1"/>
</dbReference>
<keyword evidence="2" id="KW-1185">Reference proteome</keyword>
<comment type="caution">
    <text evidence="1">The sequence shown here is derived from an EMBL/GenBank/DDBJ whole genome shotgun (WGS) entry which is preliminary data.</text>
</comment>
<name>A0A916Z3J5_9BACT</name>
<gene>
    <name evidence="1" type="ORF">GCM10011514_40160</name>
</gene>
<reference evidence="1" key="2">
    <citation type="submission" date="2020-09" db="EMBL/GenBank/DDBJ databases">
        <authorList>
            <person name="Sun Q."/>
            <person name="Zhou Y."/>
        </authorList>
    </citation>
    <scope>NUCLEOTIDE SEQUENCE</scope>
    <source>
        <strain evidence="1">CGMCC 1.15958</strain>
    </source>
</reference>
<accession>A0A916Z3J5</accession>
<evidence type="ECO:0000313" key="2">
    <source>
        <dbReference type="Proteomes" id="UP000609064"/>
    </source>
</evidence>
<evidence type="ECO:0000313" key="1">
    <source>
        <dbReference type="EMBL" id="GGD71977.1"/>
    </source>
</evidence>
<reference evidence="1" key="1">
    <citation type="journal article" date="2014" name="Int. J. Syst. Evol. Microbiol.">
        <title>Complete genome sequence of Corynebacterium casei LMG S-19264T (=DSM 44701T), isolated from a smear-ripened cheese.</title>
        <authorList>
            <consortium name="US DOE Joint Genome Institute (JGI-PGF)"/>
            <person name="Walter F."/>
            <person name="Albersmeier A."/>
            <person name="Kalinowski J."/>
            <person name="Ruckert C."/>
        </authorList>
    </citation>
    <scope>NUCLEOTIDE SEQUENCE</scope>
    <source>
        <strain evidence="1">CGMCC 1.15958</strain>
    </source>
</reference>
<dbReference type="Proteomes" id="UP000609064">
    <property type="component" value="Unassembled WGS sequence"/>
</dbReference>
<organism evidence="1 2">
    <name type="scientific">Emticicia aquatilis</name>
    <dbReference type="NCBI Taxonomy" id="1537369"/>
    <lineage>
        <taxon>Bacteria</taxon>
        <taxon>Pseudomonadati</taxon>
        <taxon>Bacteroidota</taxon>
        <taxon>Cytophagia</taxon>
        <taxon>Cytophagales</taxon>
        <taxon>Leadbetterellaceae</taxon>
        <taxon>Emticicia</taxon>
    </lineage>
</organism>
<proteinExistence type="predicted"/>
<dbReference type="EMBL" id="BMKK01000009">
    <property type="protein sequence ID" value="GGD71977.1"/>
    <property type="molecule type" value="Genomic_DNA"/>
</dbReference>
<sequence>MSEIKICCPKCKWEPDGGEYWQCDCGHIWDTFKTIARCPACHKQHQYTACVPHAGGCEAHSLHLDWYEGLDKIIEDLKEEVLENQEVFI</sequence>
<dbReference type="AlphaFoldDB" id="A0A916Z3J5"/>